<dbReference type="AlphaFoldDB" id="A0A9K3P3Q6"/>
<feature type="domain" description="Disease resistance protein RPS4B/Roq1-like leucine-rich repeats" evidence="5">
    <location>
        <begin position="224"/>
        <end position="410"/>
    </location>
</feature>
<evidence type="ECO:0000259" key="4">
    <source>
        <dbReference type="Pfam" id="PF23282"/>
    </source>
</evidence>
<dbReference type="Pfam" id="PF23286">
    <property type="entry name" value="LRR_13"/>
    <property type="match status" value="1"/>
</dbReference>
<dbReference type="PANTHER" id="PTHR11017">
    <property type="entry name" value="LEUCINE-RICH REPEAT-CONTAINING PROTEIN"/>
    <property type="match status" value="1"/>
</dbReference>
<dbReference type="GO" id="GO:0006952">
    <property type="term" value="P:defense response"/>
    <property type="evidence" value="ECO:0007669"/>
    <property type="project" value="InterPro"/>
</dbReference>
<comment type="caution">
    <text evidence="6">The sequence shown here is derived from an EMBL/GenBank/DDBJ whole genome shotgun (WGS) entry which is preliminary data.</text>
</comment>
<accession>A0A9K3P3Q6</accession>
<gene>
    <name evidence="6" type="ORF">HanXRQr2_Chr01g0029181</name>
</gene>
<dbReference type="PANTHER" id="PTHR11017:SF313">
    <property type="entry name" value="TIR DOMAIN, P-LOOP CONTAINING NUCLEOSIDE TRIPHOSPHATE HYDROLASE"/>
    <property type="match status" value="1"/>
</dbReference>
<dbReference type="GO" id="GO:0003677">
    <property type="term" value="F:DNA binding"/>
    <property type="evidence" value="ECO:0007669"/>
    <property type="project" value="UniProtKB-KW"/>
</dbReference>
<sequence length="728" mass="83557">MSFESLMCENDKELFKYIACFFVGEDRELTKTILETCGINTTSGIENLMDKCFLRMGWNNKLTMHSLIQEMGRDLVLQESPNKPGERSRLWCHAESFDVLKRKKGTQNILGLALDMRMLDKKKLRGSFELKTESFSQMDNLKLLQLHYVQLNECLHNFPEELRWLCMHGFPSKSFHLDLPMENLVVLDMSYSNIESFDMSYSDPQPPAKKQKLVGSCSKEEPLLGSLKILNLSFCEQLHSVGGFFELPALEKLIVRWCISLMEVCESVEECVELVHIDLSYCYKLKKLPISLGKLKKVKTLSLNGCNLSESAIMDSSDLSISSQTSSSAIIRGAMPSDFKFFMTFLPSSLRILSLANNNLSNESFPMDLSCLAMLEELCLNENPIVSLPICVGTLPRIQKLSIDHCYDVISVEHLPRTLREFSMFTNDQYAIRKIKFDPELPPLKLGGIPDWAASHSSVEIEGIIKIQPMADVEEKLLHSLGWKKPDFIKGHLETHDIQMYYEFGIFSTINWLKGMPEWIRCRSWGPSISFTIPSSPKKLRGLNFCCVNWPLFTCFPMPTIKISNITKKQTWIYNHYSGHAWVSVDCISWLSHWMFGPNEMKAGDIIIIECGSRMECKTEYGVGAVYDDEEEDVLSYYKSWNHIIGGDLSAFQLTIGEYLLYRNWFLSKLHIIPYYCPFILLYILIHLSSGIEIKMMFLIIEFMLEYTYICPIYSKLKTGMKGKAINS</sequence>
<evidence type="ECO:0000313" key="6">
    <source>
        <dbReference type="EMBL" id="KAF5822664.1"/>
    </source>
</evidence>
<keyword evidence="3" id="KW-0472">Membrane</keyword>
<organism evidence="6 7">
    <name type="scientific">Helianthus annuus</name>
    <name type="common">Common sunflower</name>
    <dbReference type="NCBI Taxonomy" id="4232"/>
    <lineage>
        <taxon>Eukaryota</taxon>
        <taxon>Viridiplantae</taxon>
        <taxon>Streptophyta</taxon>
        <taxon>Embryophyta</taxon>
        <taxon>Tracheophyta</taxon>
        <taxon>Spermatophyta</taxon>
        <taxon>Magnoliopsida</taxon>
        <taxon>eudicotyledons</taxon>
        <taxon>Gunneridae</taxon>
        <taxon>Pentapetalae</taxon>
        <taxon>asterids</taxon>
        <taxon>campanulids</taxon>
        <taxon>Asterales</taxon>
        <taxon>Asteraceae</taxon>
        <taxon>Asteroideae</taxon>
        <taxon>Heliantheae alliance</taxon>
        <taxon>Heliantheae</taxon>
        <taxon>Helianthus</taxon>
    </lineage>
</organism>
<feature type="domain" description="Disease resistance protein Roq1-like winged-helix" evidence="4">
    <location>
        <begin position="9"/>
        <end position="79"/>
    </location>
</feature>
<dbReference type="SUPFAM" id="SSF46785">
    <property type="entry name" value="Winged helix' DNA-binding domain"/>
    <property type="match status" value="1"/>
</dbReference>
<dbReference type="InterPro" id="IPR044974">
    <property type="entry name" value="Disease_R_plants"/>
</dbReference>
<dbReference type="InterPro" id="IPR032675">
    <property type="entry name" value="LRR_dom_sf"/>
</dbReference>
<keyword evidence="1" id="KW-0677">Repeat</keyword>
<reference evidence="6" key="1">
    <citation type="journal article" date="2017" name="Nature">
        <title>The sunflower genome provides insights into oil metabolism, flowering and Asterid evolution.</title>
        <authorList>
            <person name="Badouin H."/>
            <person name="Gouzy J."/>
            <person name="Grassa C.J."/>
            <person name="Murat F."/>
            <person name="Staton S.E."/>
            <person name="Cottret L."/>
            <person name="Lelandais-Briere C."/>
            <person name="Owens G.L."/>
            <person name="Carrere S."/>
            <person name="Mayjonade B."/>
            <person name="Legrand L."/>
            <person name="Gill N."/>
            <person name="Kane N.C."/>
            <person name="Bowers J.E."/>
            <person name="Hubner S."/>
            <person name="Bellec A."/>
            <person name="Berard A."/>
            <person name="Berges H."/>
            <person name="Blanchet N."/>
            <person name="Boniface M.C."/>
            <person name="Brunel D."/>
            <person name="Catrice O."/>
            <person name="Chaidir N."/>
            <person name="Claudel C."/>
            <person name="Donnadieu C."/>
            <person name="Faraut T."/>
            <person name="Fievet G."/>
            <person name="Helmstetter N."/>
            <person name="King M."/>
            <person name="Knapp S.J."/>
            <person name="Lai Z."/>
            <person name="Le Paslier M.C."/>
            <person name="Lippi Y."/>
            <person name="Lorenzon L."/>
            <person name="Mandel J.R."/>
            <person name="Marage G."/>
            <person name="Marchand G."/>
            <person name="Marquand E."/>
            <person name="Bret-Mestries E."/>
            <person name="Morien E."/>
            <person name="Nambeesan S."/>
            <person name="Nguyen T."/>
            <person name="Pegot-Espagnet P."/>
            <person name="Pouilly N."/>
            <person name="Raftis F."/>
            <person name="Sallet E."/>
            <person name="Schiex T."/>
            <person name="Thomas J."/>
            <person name="Vandecasteele C."/>
            <person name="Vares D."/>
            <person name="Vear F."/>
            <person name="Vautrin S."/>
            <person name="Crespi M."/>
            <person name="Mangin B."/>
            <person name="Burke J.M."/>
            <person name="Salse J."/>
            <person name="Munos S."/>
            <person name="Vincourt P."/>
            <person name="Rieseberg L.H."/>
            <person name="Langlade N.B."/>
        </authorList>
    </citation>
    <scope>NUCLEOTIDE SEQUENCE</scope>
    <source>
        <tissue evidence="6">Leaves</tissue>
    </source>
</reference>
<keyword evidence="3" id="KW-0812">Transmembrane</keyword>
<dbReference type="EMBL" id="MNCJ02000316">
    <property type="protein sequence ID" value="KAF5822664.1"/>
    <property type="molecule type" value="Genomic_DNA"/>
</dbReference>
<evidence type="ECO:0000313" key="7">
    <source>
        <dbReference type="Proteomes" id="UP000215914"/>
    </source>
</evidence>
<evidence type="ECO:0000256" key="3">
    <source>
        <dbReference type="SAM" id="Phobius"/>
    </source>
</evidence>
<evidence type="ECO:0000256" key="1">
    <source>
        <dbReference type="ARBA" id="ARBA00022737"/>
    </source>
</evidence>
<protein>
    <submittedName>
        <fullName evidence="6">Leucine-rich repeat domain superfamily, winged helix DNA-binding domain superfamily</fullName>
    </submittedName>
</protein>
<dbReference type="Pfam" id="PF23282">
    <property type="entry name" value="WHD_ROQ1"/>
    <property type="match status" value="1"/>
</dbReference>
<dbReference type="InterPro" id="IPR058546">
    <property type="entry name" value="RPS4B/Roq1-like_LRR"/>
</dbReference>
<keyword evidence="6" id="KW-0238">DNA-binding</keyword>
<dbReference type="InterPro" id="IPR058192">
    <property type="entry name" value="WHD_ROQ1-like"/>
</dbReference>
<dbReference type="InterPro" id="IPR036390">
    <property type="entry name" value="WH_DNA-bd_sf"/>
</dbReference>
<feature type="transmembrane region" description="Helical" evidence="3">
    <location>
        <begin position="673"/>
        <end position="690"/>
    </location>
</feature>
<dbReference type="Gene3D" id="3.80.10.10">
    <property type="entry name" value="Ribonuclease Inhibitor"/>
    <property type="match status" value="2"/>
</dbReference>
<evidence type="ECO:0000259" key="5">
    <source>
        <dbReference type="Pfam" id="PF23286"/>
    </source>
</evidence>
<name>A0A9K3P3Q6_HELAN</name>
<proteinExistence type="predicted"/>
<keyword evidence="7" id="KW-1185">Reference proteome</keyword>
<keyword evidence="3" id="KW-1133">Transmembrane helix</keyword>
<dbReference type="Proteomes" id="UP000215914">
    <property type="component" value="Unassembled WGS sequence"/>
</dbReference>
<evidence type="ECO:0000256" key="2">
    <source>
        <dbReference type="ARBA" id="ARBA00022821"/>
    </source>
</evidence>
<dbReference type="SUPFAM" id="SSF52058">
    <property type="entry name" value="L domain-like"/>
    <property type="match status" value="1"/>
</dbReference>
<keyword evidence="2" id="KW-0611">Plant defense</keyword>
<reference evidence="6" key="2">
    <citation type="submission" date="2020-06" db="EMBL/GenBank/DDBJ databases">
        <title>Helianthus annuus Genome sequencing and assembly Release 2.</title>
        <authorList>
            <person name="Gouzy J."/>
            <person name="Langlade N."/>
            <person name="Munos S."/>
        </authorList>
    </citation>
    <scope>NUCLEOTIDE SEQUENCE</scope>
    <source>
        <tissue evidence="6">Leaves</tissue>
    </source>
</reference>
<dbReference type="Gramene" id="mRNA:HanXRQr2_Chr01g0029181">
    <property type="protein sequence ID" value="mRNA:HanXRQr2_Chr01g0029181"/>
    <property type="gene ID" value="HanXRQr2_Chr01g0029181"/>
</dbReference>